<dbReference type="HOGENOM" id="CLU_066193_0_1_0"/>
<proteinExistence type="predicted"/>
<dbReference type="PANTHER" id="PTHR46796">
    <property type="entry name" value="HTH-TYPE TRANSCRIPTIONAL ACTIVATOR RHAS-RELATED"/>
    <property type="match status" value="1"/>
</dbReference>
<evidence type="ECO:0000313" key="6">
    <source>
        <dbReference type="Proteomes" id="UP000002432"/>
    </source>
</evidence>
<dbReference type="eggNOG" id="COG2207">
    <property type="taxonomic scope" value="Bacteria"/>
</dbReference>
<sequence>MKFLHRIPKPPLSRFVRVLWFYEGYETAHKKERILPTGTIEVVFNLKEDITRVYDPRKNNECLTHRGALISGMLTEYTVIDTDEQMHVMGMHFAPGGAFPFFDLPLSEFKDQHLSLEDAWGPSANTLRERLLALPSVEAKFDLLEAALMEKMMAFEHHKAVLFALHEMHSRQAQSMAELVEKIGISSRRFIQLFSEQVGLTPKLFCRVLRFQEVVHGIGGKRDVDLADIALHCGYFDQAHFVHDFKAFSGISPTEYLASRTVHLNHVPLAD</sequence>
<dbReference type="InterPro" id="IPR050204">
    <property type="entry name" value="AraC_XylS_family_regulators"/>
</dbReference>
<keyword evidence="1" id="KW-0805">Transcription regulation</keyword>
<dbReference type="Proteomes" id="UP000002432">
    <property type="component" value="Chromosome"/>
</dbReference>
<protein>
    <submittedName>
        <fullName evidence="5">Transcriptional regulator, AraC family</fullName>
    </submittedName>
</protein>
<dbReference type="InterPro" id="IPR046532">
    <property type="entry name" value="DUF6597"/>
</dbReference>
<dbReference type="Pfam" id="PF12833">
    <property type="entry name" value="HTH_18"/>
    <property type="match status" value="1"/>
</dbReference>
<dbReference type="OrthoDB" id="323290at2"/>
<dbReference type="InterPro" id="IPR018060">
    <property type="entry name" value="HTH_AraC"/>
</dbReference>
<dbReference type="AlphaFoldDB" id="Q1IRS3"/>
<dbReference type="STRING" id="204669.Acid345_1425"/>
<dbReference type="PANTHER" id="PTHR46796:SF13">
    <property type="entry name" value="HTH-TYPE TRANSCRIPTIONAL ACTIVATOR RHAS"/>
    <property type="match status" value="1"/>
</dbReference>
<evidence type="ECO:0000313" key="5">
    <source>
        <dbReference type="EMBL" id="ABF40427.1"/>
    </source>
</evidence>
<name>Q1IRS3_KORVE</name>
<organism evidence="5 6">
    <name type="scientific">Koribacter versatilis (strain Ellin345)</name>
    <dbReference type="NCBI Taxonomy" id="204669"/>
    <lineage>
        <taxon>Bacteria</taxon>
        <taxon>Pseudomonadati</taxon>
        <taxon>Acidobacteriota</taxon>
        <taxon>Terriglobia</taxon>
        <taxon>Terriglobales</taxon>
        <taxon>Candidatus Korobacteraceae</taxon>
        <taxon>Candidatus Korobacter</taxon>
    </lineage>
</organism>
<dbReference type="EMBL" id="CP000360">
    <property type="protein sequence ID" value="ABF40427.1"/>
    <property type="molecule type" value="Genomic_DNA"/>
</dbReference>
<dbReference type="KEGG" id="aba:Acid345_1425"/>
<dbReference type="InterPro" id="IPR009057">
    <property type="entry name" value="Homeodomain-like_sf"/>
</dbReference>
<dbReference type="SMART" id="SM00342">
    <property type="entry name" value="HTH_ARAC"/>
    <property type="match status" value="1"/>
</dbReference>
<reference evidence="5 6" key="1">
    <citation type="journal article" date="2009" name="Appl. Environ. Microbiol.">
        <title>Three genomes from the phylum Acidobacteria provide insight into the lifestyles of these microorganisms in soils.</title>
        <authorList>
            <person name="Ward N.L."/>
            <person name="Challacombe J.F."/>
            <person name="Janssen P.H."/>
            <person name="Henrissat B."/>
            <person name="Coutinho P.M."/>
            <person name="Wu M."/>
            <person name="Xie G."/>
            <person name="Haft D.H."/>
            <person name="Sait M."/>
            <person name="Badger J."/>
            <person name="Barabote R.D."/>
            <person name="Bradley B."/>
            <person name="Brettin T.S."/>
            <person name="Brinkac L.M."/>
            <person name="Bruce D."/>
            <person name="Creasy T."/>
            <person name="Daugherty S.C."/>
            <person name="Davidsen T.M."/>
            <person name="DeBoy R.T."/>
            <person name="Detter J.C."/>
            <person name="Dodson R.J."/>
            <person name="Durkin A.S."/>
            <person name="Ganapathy A."/>
            <person name="Gwinn-Giglio M."/>
            <person name="Han C.S."/>
            <person name="Khouri H."/>
            <person name="Kiss H."/>
            <person name="Kothari S.P."/>
            <person name="Madupu R."/>
            <person name="Nelson K.E."/>
            <person name="Nelson W.C."/>
            <person name="Paulsen I."/>
            <person name="Penn K."/>
            <person name="Ren Q."/>
            <person name="Rosovitz M.J."/>
            <person name="Selengut J.D."/>
            <person name="Shrivastava S."/>
            <person name="Sullivan S.A."/>
            <person name="Tapia R."/>
            <person name="Thompson L.S."/>
            <person name="Watkins K.L."/>
            <person name="Yang Q."/>
            <person name="Yu C."/>
            <person name="Zafar N."/>
            <person name="Zhou L."/>
            <person name="Kuske C.R."/>
        </authorList>
    </citation>
    <scope>NUCLEOTIDE SEQUENCE [LARGE SCALE GENOMIC DNA]</scope>
    <source>
        <strain evidence="5 6">Ellin345</strain>
    </source>
</reference>
<evidence type="ECO:0000259" key="4">
    <source>
        <dbReference type="PROSITE" id="PS01124"/>
    </source>
</evidence>
<dbReference type="GO" id="GO:0003700">
    <property type="term" value="F:DNA-binding transcription factor activity"/>
    <property type="evidence" value="ECO:0007669"/>
    <property type="project" value="InterPro"/>
</dbReference>
<dbReference type="PROSITE" id="PS01124">
    <property type="entry name" value="HTH_ARAC_FAMILY_2"/>
    <property type="match status" value="1"/>
</dbReference>
<dbReference type="Gene3D" id="1.10.10.60">
    <property type="entry name" value="Homeodomain-like"/>
    <property type="match status" value="1"/>
</dbReference>
<accession>Q1IRS3</accession>
<dbReference type="RefSeq" id="WP_011522229.1">
    <property type="nucleotide sequence ID" value="NC_008009.1"/>
</dbReference>
<evidence type="ECO:0000256" key="1">
    <source>
        <dbReference type="ARBA" id="ARBA00023015"/>
    </source>
</evidence>
<dbReference type="GO" id="GO:0043565">
    <property type="term" value="F:sequence-specific DNA binding"/>
    <property type="evidence" value="ECO:0007669"/>
    <property type="project" value="InterPro"/>
</dbReference>
<dbReference type="Pfam" id="PF20240">
    <property type="entry name" value="DUF6597"/>
    <property type="match status" value="1"/>
</dbReference>
<dbReference type="EnsemblBacteria" id="ABF40427">
    <property type="protein sequence ID" value="ABF40427"/>
    <property type="gene ID" value="Acid345_1425"/>
</dbReference>
<feature type="domain" description="HTH araC/xylS-type" evidence="4">
    <location>
        <begin position="158"/>
        <end position="259"/>
    </location>
</feature>
<gene>
    <name evidence="5" type="ordered locus">Acid345_1425</name>
</gene>
<evidence type="ECO:0000256" key="2">
    <source>
        <dbReference type="ARBA" id="ARBA00023125"/>
    </source>
</evidence>
<dbReference type="SUPFAM" id="SSF46689">
    <property type="entry name" value="Homeodomain-like"/>
    <property type="match status" value="1"/>
</dbReference>
<evidence type="ECO:0000256" key="3">
    <source>
        <dbReference type="ARBA" id="ARBA00023163"/>
    </source>
</evidence>
<keyword evidence="2" id="KW-0238">DNA-binding</keyword>
<keyword evidence="3" id="KW-0804">Transcription</keyword>
<keyword evidence="6" id="KW-1185">Reference proteome</keyword>